<evidence type="ECO:0000313" key="2">
    <source>
        <dbReference type="Proteomes" id="UP000325081"/>
    </source>
</evidence>
<protein>
    <submittedName>
        <fullName evidence="1">RHO guanyl-nucleotide exchange factor 13</fullName>
    </submittedName>
</protein>
<comment type="caution">
    <text evidence="1">The sequence shown here is derived from an EMBL/GenBank/DDBJ whole genome shotgun (WGS) entry which is preliminary data.</text>
</comment>
<dbReference type="EMBL" id="BKCP01010737">
    <property type="protein sequence ID" value="GER53775.1"/>
    <property type="molecule type" value="Genomic_DNA"/>
</dbReference>
<organism evidence="1 2">
    <name type="scientific">Striga asiatica</name>
    <name type="common">Asiatic witchweed</name>
    <name type="synonym">Buchnera asiatica</name>
    <dbReference type="NCBI Taxonomy" id="4170"/>
    <lineage>
        <taxon>Eukaryota</taxon>
        <taxon>Viridiplantae</taxon>
        <taxon>Streptophyta</taxon>
        <taxon>Embryophyta</taxon>
        <taxon>Tracheophyta</taxon>
        <taxon>Spermatophyta</taxon>
        <taxon>Magnoliopsida</taxon>
        <taxon>eudicotyledons</taxon>
        <taxon>Gunneridae</taxon>
        <taxon>Pentapetalae</taxon>
        <taxon>asterids</taxon>
        <taxon>lamiids</taxon>
        <taxon>Lamiales</taxon>
        <taxon>Orobanchaceae</taxon>
        <taxon>Buchnereae</taxon>
        <taxon>Striga</taxon>
    </lineage>
</organism>
<gene>
    <name evidence="1" type="ORF">STAS_31319</name>
</gene>
<keyword evidence="2" id="KW-1185">Reference proteome</keyword>
<dbReference type="Proteomes" id="UP000325081">
    <property type="component" value="Unassembled WGS sequence"/>
</dbReference>
<name>A0A5A7R7U1_STRAF</name>
<proteinExistence type="predicted"/>
<evidence type="ECO:0000313" key="1">
    <source>
        <dbReference type="EMBL" id="GER53775.1"/>
    </source>
</evidence>
<reference evidence="2" key="1">
    <citation type="journal article" date="2019" name="Curr. Biol.">
        <title>Genome Sequence of Striga asiatica Provides Insight into the Evolution of Plant Parasitism.</title>
        <authorList>
            <person name="Yoshida S."/>
            <person name="Kim S."/>
            <person name="Wafula E.K."/>
            <person name="Tanskanen J."/>
            <person name="Kim Y.M."/>
            <person name="Honaas L."/>
            <person name="Yang Z."/>
            <person name="Spallek T."/>
            <person name="Conn C.E."/>
            <person name="Ichihashi Y."/>
            <person name="Cheong K."/>
            <person name="Cui S."/>
            <person name="Der J.P."/>
            <person name="Gundlach H."/>
            <person name="Jiao Y."/>
            <person name="Hori C."/>
            <person name="Ishida J.K."/>
            <person name="Kasahara H."/>
            <person name="Kiba T."/>
            <person name="Kim M.S."/>
            <person name="Koo N."/>
            <person name="Laohavisit A."/>
            <person name="Lee Y.H."/>
            <person name="Lumba S."/>
            <person name="McCourt P."/>
            <person name="Mortimer J.C."/>
            <person name="Mutuku J.M."/>
            <person name="Nomura T."/>
            <person name="Sasaki-Sekimoto Y."/>
            <person name="Seto Y."/>
            <person name="Wang Y."/>
            <person name="Wakatake T."/>
            <person name="Sakakibara H."/>
            <person name="Demura T."/>
            <person name="Yamaguchi S."/>
            <person name="Yoneyama K."/>
            <person name="Manabe R.I."/>
            <person name="Nelson D.C."/>
            <person name="Schulman A.H."/>
            <person name="Timko M.P."/>
            <person name="dePamphilis C.W."/>
            <person name="Choi D."/>
            <person name="Shirasu K."/>
        </authorList>
    </citation>
    <scope>NUCLEOTIDE SEQUENCE [LARGE SCALE GENOMIC DNA]</scope>
    <source>
        <strain evidence="2">cv. UVA1</strain>
    </source>
</reference>
<accession>A0A5A7R7U1</accession>
<sequence>MILFLDHSLHFTVAGSSGSASAAGGSVAIRIGQRRWSNLGAAVVVGPRGSASARFGVAAVIGTRGSMGWFLGCVRMASELSEQLQRFVFSEREEEVELSKIDLASGLRDCQLSLIGKIFW</sequence>
<dbReference type="AlphaFoldDB" id="A0A5A7R7U1"/>